<comment type="subcellular location">
    <subcellularLocation>
        <location evidence="1">Nucleus</location>
    </subcellularLocation>
</comment>
<accession>A0A9W9FCU7</accession>
<dbReference type="SUPFAM" id="SSF53098">
    <property type="entry name" value="Ribonuclease H-like"/>
    <property type="match status" value="1"/>
</dbReference>
<sequence>MLTRGNHPNYLALNDGYEDEAPSEDWLSNLIENPIAQHPEELSLLPLPHTSDLSVVTADTDSYLDSLDEVLPSESASQLPPPATGSQISRPKTLKNDWLWGFLHVREFSSEWIEKRSRKKRLIDREISCTAIDKATGKKCNWSTTDSKRQTSTTNIRLHLKEKHGILPPNGPEQVITTPKSTLLSLWGSKANITIQQSLEKNLLRWVVSSKQPFTVIESPDFQQLFKDIPGVSLPFSSRHTLRQRLLEDFDQQRAKLKEELAATCKTIALSLDVWTSKNHLPILGVIGHWLTEEFDYRERVLEFTELHGPHSGENLATAIETLLIELNLEHKLLSITGDNASNNERMVLQLFEKLQQSGANTIFCGLGSYVRCLAHIINLIVKDILSALKSGNTEEATSVCDNLDRGEHHSFHTLEPLAKLRILAIWIYRSPQRRQAWKNNCKRMNLPEKFIQYDVDTRWNSTFRMISDALKSKDQLEKFIHYETEFLPFSTKDWERLSQIHSILSKFDEFTLFVSEKRPQISLTVPVYYELHDLLHDAAERKEDFADIDEDIASAVRQSIKKYMKYYTFMDISDTYYTALILDPRVKGDLLLYELEDKATSREILQSLRDDLYSKYPETSDLLSIAEPSEPSHKKQKVGSRMLRRLQPHDKPQVSDIDRYFDSARVDASDMEDPNWLCDWWRVHKHDYPRMAAAARDYLAIPASEVSVERLFNAGRDVLGVRRYSMKAETMRVLMLLNDVYK</sequence>
<dbReference type="Proteomes" id="UP001149074">
    <property type="component" value="Unassembled WGS sequence"/>
</dbReference>
<keyword evidence="5" id="KW-0539">Nucleus</keyword>
<dbReference type="AlphaFoldDB" id="A0A9W9FCU7"/>
<evidence type="ECO:0000256" key="3">
    <source>
        <dbReference type="ARBA" id="ARBA00022771"/>
    </source>
</evidence>
<evidence type="ECO:0000313" key="9">
    <source>
        <dbReference type="EMBL" id="KAJ5111357.1"/>
    </source>
</evidence>
<keyword evidence="10" id="KW-1185">Reference proteome</keyword>
<keyword evidence="2" id="KW-0479">Metal-binding</keyword>
<gene>
    <name evidence="9" type="ORF">N7532_001892</name>
    <name evidence="8" type="ORF">N7532_004854</name>
    <name evidence="7" type="ORF">N7532_012089</name>
</gene>
<evidence type="ECO:0000256" key="4">
    <source>
        <dbReference type="ARBA" id="ARBA00022833"/>
    </source>
</evidence>
<reference evidence="8" key="2">
    <citation type="journal article" date="2023" name="IMA Fungus">
        <title>Comparative genomic study of the Penicillium genus elucidates a diverse pangenome and 15 lateral gene transfer events.</title>
        <authorList>
            <person name="Petersen C."/>
            <person name="Sorensen T."/>
            <person name="Nielsen M.R."/>
            <person name="Sondergaard T.E."/>
            <person name="Sorensen J.L."/>
            <person name="Fitzpatrick D.A."/>
            <person name="Frisvad J.C."/>
            <person name="Nielsen K.L."/>
        </authorList>
    </citation>
    <scope>NUCLEOTIDE SEQUENCE</scope>
    <source>
        <strain evidence="8">IBT 30761</strain>
    </source>
</reference>
<evidence type="ECO:0000313" key="7">
    <source>
        <dbReference type="EMBL" id="KAJ5083046.1"/>
    </source>
</evidence>
<reference evidence="8" key="1">
    <citation type="submission" date="2022-11" db="EMBL/GenBank/DDBJ databases">
        <authorList>
            <person name="Petersen C."/>
        </authorList>
    </citation>
    <scope>NUCLEOTIDE SEQUENCE</scope>
    <source>
        <strain evidence="8">IBT 30761</strain>
    </source>
</reference>
<dbReference type="GO" id="GO:0046983">
    <property type="term" value="F:protein dimerization activity"/>
    <property type="evidence" value="ECO:0007669"/>
    <property type="project" value="InterPro"/>
</dbReference>
<organism evidence="8 10">
    <name type="scientific">Penicillium argentinense</name>
    <dbReference type="NCBI Taxonomy" id="1131581"/>
    <lineage>
        <taxon>Eukaryota</taxon>
        <taxon>Fungi</taxon>
        <taxon>Dikarya</taxon>
        <taxon>Ascomycota</taxon>
        <taxon>Pezizomycotina</taxon>
        <taxon>Eurotiomycetes</taxon>
        <taxon>Eurotiomycetidae</taxon>
        <taxon>Eurotiales</taxon>
        <taxon>Aspergillaceae</taxon>
        <taxon>Penicillium</taxon>
    </lineage>
</organism>
<evidence type="ECO:0000256" key="1">
    <source>
        <dbReference type="ARBA" id="ARBA00004123"/>
    </source>
</evidence>
<evidence type="ECO:0000256" key="2">
    <source>
        <dbReference type="ARBA" id="ARBA00022723"/>
    </source>
</evidence>
<name>A0A9W9FCU7_9EURO</name>
<protein>
    <recommendedName>
        <fullName evidence="6">HAT C-terminal dimerisation domain-containing protein</fullName>
    </recommendedName>
</protein>
<dbReference type="SUPFAM" id="SSF140996">
    <property type="entry name" value="Hermes dimerisation domain"/>
    <property type="match status" value="1"/>
</dbReference>
<dbReference type="PANTHER" id="PTHR46481">
    <property type="entry name" value="ZINC FINGER BED DOMAIN-CONTAINING PROTEIN 4"/>
    <property type="match status" value="1"/>
</dbReference>
<dbReference type="EMBL" id="JAPQKI010000005">
    <property type="protein sequence ID" value="KAJ5097853.1"/>
    <property type="molecule type" value="Genomic_DNA"/>
</dbReference>
<evidence type="ECO:0000313" key="10">
    <source>
        <dbReference type="Proteomes" id="UP001149074"/>
    </source>
</evidence>
<dbReference type="InterPro" id="IPR008906">
    <property type="entry name" value="HATC_C_dom"/>
</dbReference>
<evidence type="ECO:0000313" key="8">
    <source>
        <dbReference type="EMBL" id="KAJ5097853.1"/>
    </source>
</evidence>
<dbReference type="EMBL" id="JAPQKI010000011">
    <property type="protein sequence ID" value="KAJ5083046.1"/>
    <property type="molecule type" value="Genomic_DNA"/>
</dbReference>
<proteinExistence type="predicted"/>
<dbReference type="InterPro" id="IPR052035">
    <property type="entry name" value="ZnF_BED_domain_contain"/>
</dbReference>
<keyword evidence="3" id="KW-0863">Zinc-finger</keyword>
<dbReference type="EMBL" id="JAPQKI010000002">
    <property type="protein sequence ID" value="KAJ5111357.1"/>
    <property type="molecule type" value="Genomic_DNA"/>
</dbReference>
<evidence type="ECO:0000259" key="6">
    <source>
        <dbReference type="Pfam" id="PF05699"/>
    </source>
</evidence>
<dbReference type="RefSeq" id="XP_056479427.1">
    <property type="nucleotide sequence ID" value="XM_056614386.1"/>
</dbReference>
<feature type="domain" description="HAT C-terminal dimerisation" evidence="6">
    <location>
        <begin position="674"/>
        <end position="740"/>
    </location>
</feature>
<dbReference type="InterPro" id="IPR012337">
    <property type="entry name" value="RNaseH-like_sf"/>
</dbReference>
<dbReference type="Pfam" id="PF05699">
    <property type="entry name" value="Dimer_Tnp_hAT"/>
    <property type="match status" value="1"/>
</dbReference>
<dbReference type="GO" id="GO:0005634">
    <property type="term" value="C:nucleus"/>
    <property type="evidence" value="ECO:0007669"/>
    <property type="project" value="UniProtKB-SubCell"/>
</dbReference>
<comment type="caution">
    <text evidence="8">The sequence shown here is derived from an EMBL/GenBank/DDBJ whole genome shotgun (WGS) entry which is preliminary data.</text>
</comment>
<keyword evidence="4" id="KW-0862">Zinc</keyword>
<dbReference type="GeneID" id="81353365"/>
<evidence type="ECO:0000256" key="5">
    <source>
        <dbReference type="ARBA" id="ARBA00023242"/>
    </source>
</evidence>
<dbReference type="OrthoDB" id="2976890at2759"/>
<dbReference type="GO" id="GO:0008270">
    <property type="term" value="F:zinc ion binding"/>
    <property type="evidence" value="ECO:0007669"/>
    <property type="project" value="UniProtKB-KW"/>
</dbReference>
<dbReference type="PANTHER" id="PTHR46481:SF10">
    <property type="entry name" value="ZINC FINGER BED DOMAIN-CONTAINING PROTEIN 39"/>
    <property type="match status" value="1"/>
</dbReference>